<dbReference type="OrthoDB" id="4760524at2759"/>
<dbReference type="Pfam" id="PF24883">
    <property type="entry name" value="NPHP3_N"/>
    <property type="match status" value="1"/>
</dbReference>
<organism evidence="3 4">
    <name type="scientific">Mycena venus</name>
    <dbReference type="NCBI Taxonomy" id="2733690"/>
    <lineage>
        <taxon>Eukaryota</taxon>
        <taxon>Fungi</taxon>
        <taxon>Dikarya</taxon>
        <taxon>Basidiomycota</taxon>
        <taxon>Agaricomycotina</taxon>
        <taxon>Agaricomycetes</taxon>
        <taxon>Agaricomycetidae</taxon>
        <taxon>Agaricales</taxon>
        <taxon>Marasmiineae</taxon>
        <taxon>Mycenaceae</taxon>
        <taxon>Mycena</taxon>
    </lineage>
</organism>
<evidence type="ECO:0000313" key="4">
    <source>
        <dbReference type="Proteomes" id="UP000620124"/>
    </source>
</evidence>
<dbReference type="SUPFAM" id="SSF52540">
    <property type="entry name" value="P-loop containing nucleoside triphosphate hydrolases"/>
    <property type="match status" value="1"/>
</dbReference>
<dbReference type="PANTHER" id="PTHR10039">
    <property type="entry name" value="AMELOGENIN"/>
    <property type="match status" value="1"/>
</dbReference>
<keyword evidence="1" id="KW-0677">Repeat</keyword>
<evidence type="ECO:0000259" key="2">
    <source>
        <dbReference type="Pfam" id="PF24883"/>
    </source>
</evidence>
<dbReference type="InterPro" id="IPR027417">
    <property type="entry name" value="P-loop_NTPase"/>
</dbReference>
<dbReference type="EMBL" id="JACAZI010000002">
    <property type="protein sequence ID" value="KAF7369151.1"/>
    <property type="molecule type" value="Genomic_DNA"/>
</dbReference>
<dbReference type="InterPro" id="IPR056884">
    <property type="entry name" value="NPHP3-like_N"/>
</dbReference>
<proteinExistence type="predicted"/>
<evidence type="ECO:0000256" key="1">
    <source>
        <dbReference type="ARBA" id="ARBA00022737"/>
    </source>
</evidence>
<dbReference type="AlphaFoldDB" id="A0A8H6Z2F9"/>
<sequence length="595" mass="66883">MPPMYSSSGFNDNSRKEQRTNLNVNNHIYGGVGGHGGGAGVQGQGGSGGAGQGPILNYYIDAEEGNINHIHRHGEPGLQILQRATAGDSFHDSAERYPPPRCHPETRTEMLKDLMEWSSGDESHSSVLWLHGPAGAGKSAIAQSLCQQLEEEGRLGASFFFKRKHQSRGNAKKTLSYSRIPTRPGQHQTEPCYLAKNREKSIHSQQSSQRSTFVIVIDGLDECEGHDIQQEILRVIGAALNEGPLPLQFFITSRPEPHIYEMFTGVLKGIHRPLNIEQSFEDVWKYLVDEFARIHRAHRSTMAMAPRPWPSPEIIWKLVHKSSGYFIYASTVIKFIDDENFRPTERLQMIIGAKEPDSESPFAALDELYTQILSVVSDQPRLLKILAVIAAKIFLPVGSTDQLLDLDPGDVQLTLRGLQSVISLNKKGGLFWDPEVVVQHASFYEFLQDQTRAGRFYIGGESHLRDVCRHILKALSYKYDDPFLNRRGHVSRYLVREDAFKCIASSTPSLDLITLLRSFNPDFLFGGLDTKSTITTVLNWLKRSRRQPEDLIGLWEDYDFMDRCESLVLGFITGLTMPHPNPSNNGIHWLSQLPP</sequence>
<reference evidence="3" key="1">
    <citation type="submission" date="2020-05" db="EMBL/GenBank/DDBJ databases">
        <title>Mycena genomes resolve the evolution of fungal bioluminescence.</title>
        <authorList>
            <person name="Tsai I.J."/>
        </authorList>
    </citation>
    <scope>NUCLEOTIDE SEQUENCE</scope>
    <source>
        <strain evidence="3">CCC161011</strain>
    </source>
</reference>
<feature type="domain" description="Nephrocystin 3-like N-terminal" evidence="2">
    <location>
        <begin position="114"/>
        <end position="254"/>
    </location>
</feature>
<gene>
    <name evidence="3" type="ORF">MVEN_00242300</name>
</gene>
<protein>
    <recommendedName>
        <fullName evidence="2">Nephrocystin 3-like N-terminal domain-containing protein</fullName>
    </recommendedName>
</protein>
<dbReference type="Gene3D" id="3.40.50.300">
    <property type="entry name" value="P-loop containing nucleotide triphosphate hydrolases"/>
    <property type="match status" value="1"/>
</dbReference>
<dbReference type="Proteomes" id="UP000620124">
    <property type="component" value="Unassembled WGS sequence"/>
</dbReference>
<name>A0A8H6Z2F9_9AGAR</name>
<keyword evidence="4" id="KW-1185">Reference proteome</keyword>
<evidence type="ECO:0000313" key="3">
    <source>
        <dbReference type="EMBL" id="KAF7369151.1"/>
    </source>
</evidence>
<dbReference type="PANTHER" id="PTHR10039:SF14">
    <property type="entry name" value="NACHT DOMAIN-CONTAINING PROTEIN"/>
    <property type="match status" value="1"/>
</dbReference>
<accession>A0A8H6Z2F9</accession>
<comment type="caution">
    <text evidence="3">The sequence shown here is derived from an EMBL/GenBank/DDBJ whole genome shotgun (WGS) entry which is preliminary data.</text>
</comment>